<dbReference type="PROSITE" id="PS51007">
    <property type="entry name" value="CYTC"/>
    <property type="match status" value="1"/>
</dbReference>
<dbReference type="Proteomes" id="UP001204144">
    <property type="component" value="Unassembled WGS sequence"/>
</dbReference>
<dbReference type="RefSeq" id="WP_255036709.1">
    <property type="nucleotide sequence ID" value="NZ_RJUF01000017.1"/>
</dbReference>
<feature type="signal peptide" evidence="5">
    <location>
        <begin position="1"/>
        <end position="19"/>
    </location>
</feature>
<dbReference type="InterPro" id="IPR011041">
    <property type="entry name" value="Quinoprot_gluc/sorb_DH_b-prop"/>
</dbReference>
<keyword evidence="3 4" id="KW-0408">Iron</keyword>
<dbReference type="EMBL" id="RJUF01000017">
    <property type="protein sequence ID" value="MCP9762931.1"/>
    <property type="molecule type" value="Genomic_DNA"/>
</dbReference>
<dbReference type="InterPro" id="IPR011989">
    <property type="entry name" value="ARM-like"/>
</dbReference>
<dbReference type="GO" id="GO:0020037">
    <property type="term" value="F:heme binding"/>
    <property type="evidence" value="ECO:0007669"/>
    <property type="project" value="InterPro"/>
</dbReference>
<dbReference type="GO" id="GO:0009055">
    <property type="term" value="F:electron transfer activity"/>
    <property type="evidence" value="ECO:0007669"/>
    <property type="project" value="InterPro"/>
</dbReference>
<protein>
    <submittedName>
        <fullName evidence="7">Dehydrogenase</fullName>
    </submittedName>
</protein>
<dbReference type="Gene3D" id="2.120.10.30">
    <property type="entry name" value="TolB, C-terminal domain"/>
    <property type="match status" value="1"/>
</dbReference>
<keyword evidence="1 4" id="KW-0349">Heme</keyword>
<proteinExistence type="predicted"/>
<evidence type="ECO:0000256" key="3">
    <source>
        <dbReference type="ARBA" id="ARBA00023004"/>
    </source>
</evidence>
<dbReference type="Pfam" id="PF00034">
    <property type="entry name" value="Cytochrom_C"/>
    <property type="match status" value="1"/>
</dbReference>
<dbReference type="PANTHER" id="PTHR33546:SF1">
    <property type="entry name" value="LARGE, MULTIFUNCTIONAL SECRETED PROTEIN"/>
    <property type="match status" value="1"/>
</dbReference>
<dbReference type="InterPro" id="IPR011042">
    <property type="entry name" value="6-blade_b-propeller_TolB-like"/>
</dbReference>
<keyword evidence="2 4" id="KW-0479">Metal-binding</keyword>
<evidence type="ECO:0000256" key="5">
    <source>
        <dbReference type="SAM" id="SignalP"/>
    </source>
</evidence>
<evidence type="ECO:0000256" key="2">
    <source>
        <dbReference type="ARBA" id="ARBA00022723"/>
    </source>
</evidence>
<name>A0AAE3H2T4_9BACT</name>
<comment type="caution">
    <text evidence="7">The sequence shown here is derived from an EMBL/GenBank/DDBJ whole genome shotgun (WGS) entry which is preliminary data.</text>
</comment>
<sequence>MIKKAFGVALFLVSGLFFAFTVNPNLALEEEPLKFYLPDDLKIELWAESSMLYNPTNMDTDIKGRIWVTEGVNYRNFNNDSSAFYHHEKGDRIVILTDTDQDGKADKSQVFVQDKDLVAPLGIAVFGKDIIVSCAPYLIKYTDENGDDIPDSKEIILKGFGGFNHDHSLHSVVAGPDGKWHFSVGNAGPHVVTDKSGFTLRSGSIYTGGSPYNEKNQGNMVSDDGKTWVGGLQMRINPDMRGLKVRAHNFRNSYETYIDGHGEMWQNDNDDQVVTCRVSWLAEGGDAGFFSKDGRRYWNADQRPGQNMFTAHWHQEDPAVMPAGDNSGAGSPTGMLRIEGNSLGQKYQGMVLSADAGRNVLFGYMPKIKNSFYDLKNKKQVFVSSSFTDDPAYQWNNSNFQNDLSKWFRPSDLMIGTDGALYIADWYDAVVGGHRIQDQKAYGRIYRISPKNSKLNTPILDLSTAKGQIECFKNPAIHVKYQAYLKLKQNPEANLEAVLKLLQDTNPFIKSRAIWLLATMGAKGESKTIELLKTGNEQEKVVALRALRQNMNEEKLFKFLQNLTKDPSAFVRREAILALQPFSYEKSKSTFKQFADTSPINDSFYTNALAFVFAGKENDFFKENSLWFNKHFDLAFAMYPSSALNYFEKIALISNELFEKRKRAITAIGFIKSKEAVGSMLKLAESKDKRLADMAKYWLSFRSTNDWFDLHNWNSISDEIQLQKVLSRLLGRKEIVLNGNIAFGDRRNAAIEMLKSTQGSQMLLEMIQNQTLSEDLMEYVGPLLSNHSESTIKYQAKNLINTFENSYNSELVTKTKGNIENGKKVFESNCSSCHKIGNSGKEIGPELTKIGSKLEKKGLYEALVYPSASLVFGYETYSIDTKNGNTYFGFLIAENDKLLTVKDLSGKIITIQQKEIKSKAKQKKSVMPTAYSLAINETELTDLIEYLTKQNQ</sequence>
<dbReference type="GO" id="GO:0046872">
    <property type="term" value="F:metal ion binding"/>
    <property type="evidence" value="ECO:0007669"/>
    <property type="project" value="UniProtKB-KW"/>
</dbReference>
<dbReference type="InterPro" id="IPR036909">
    <property type="entry name" value="Cyt_c-like_dom_sf"/>
</dbReference>
<dbReference type="NCBIfam" id="TIGR02603">
    <property type="entry name" value="CxxCH_TIGR02603"/>
    <property type="match status" value="1"/>
</dbReference>
<keyword evidence="5" id="KW-0732">Signal</keyword>
<dbReference type="PANTHER" id="PTHR33546">
    <property type="entry name" value="LARGE, MULTIFUNCTIONAL SECRETED PROTEIN-RELATED"/>
    <property type="match status" value="1"/>
</dbReference>
<dbReference type="InterPro" id="IPR013428">
    <property type="entry name" value="Membrane-bound_put_N"/>
</dbReference>
<dbReference type="SUPFAM" id="SSF48371">
    <property type="entry name" value="ARM repeat"/>
    <property type="match status" value="1"/>
</dbReference>
<feature type="chain" id="PRO_5042178716" evidence="5">
    <location>
        <begin position="20"/>
        <end position="952"/>
    </location>
</feature>
<evidence type="ECO:0000313" key="8">
    <source>
        <dbReference type="Proteomes" id="UP001204144"/>
    </source>
</evidence>
<evidence type="ECO:0000313" key="7">
    <source>
        <dbReference type="EMBL" id="MCP9762931.1"/>
    </source>
</evidence>
<evidence type="ECO:0000259" key="6">
    <source>
        <dbReference type="PROSITE" id="PS51007"/>
    </source>
</evidence>
<dbReference type="Gene3D" id="1.25.10.10">
    <property type="entry name" value="Leucine-rich Repeat Variant"/>
    <property type="match status" value="1"/>
</dbReference>
<reference evidence="7 8" key="1">
    <citation type="submission" date="2018-11" db="EMBL/GenBank/DDBJ databases">
        <title>Novel bacteria species description.</title>
        <authorList>
            <person name="Han J.-H."/>
        </authorList>
    </citation>
    <scope>NUCLEOTIDE SEQUENCE [LARGE SCALE GENOMIC DNA]</scope>
    <source>
        <strain evidence="7 8">KCTC23259</strain>
    </source>
</reference>
<organism evidence="7 8">
    <name type="scientific">Lacihabitans soyangensis</name>
    <dbReference type="NCBI Taxonomy" id="869394"/>
    <lineage>
        <taxon>Bacteria</taxon>
        <taxon>Pseudomonadati</taxon>
        <taxon>Bacteroidota</taxon>
        <taxon>Cytophagia</taxon>
        <taxon>Cytophagales</taxon>
        <taxon>Leadbetterellaceae</taxon>
        <taxon>Lacihabitans</taxon>
    </lineage>
</organism>
<accession>A0AAE3H2T4</accession>
<gene>
    <name evidence="7" type="ORF">EGI31_08180</name>
</gene>
<feature type="domain" description="Cytochrome c" evidence="6">
    <location>
        <begin position="817"/>
        <end position="951"/>
    </location>
</feature>
<dbReference type="NCBIfam" id="TIGR02604">
    <property type="entry name" value="Piru_Ver_Nterm"/>
    <property type="match status" value="1"/>
</dbReference>
<keyword evidence="8" id="KW-1185">Reference proteome</keyword>
<dbReference type="InterPro" id="IPR013427">
    <property type="entry name" value="Haem-bd_dom_put"/>
</dbReference>
<dbReference type="InterPro" id="IPR009056">
    <property type="entry name" value="Cyt_c-like_dom"/>
</dbReference>
<dbReference type="InterPro" id="IPR016024">
    <property type="entry name" value="ARM-type_fold"/>
</dbReference>
<dbReference type="SUPFAM" id="SSF50952">
    <property type="entry name" value="Soluble quinoprotein glucose dehydrogenase"/>
    <property type="match status" value="1"/>
</dbReference>
<dbReference type="AlphaFoldDB" id="A0AAE3H2T4"/>
<evidence type="ECO:0000256" key="4">
    <source>
        <dbReference type="PROSITE-ProRule" id="PRU00433"/>
    </source>
</evidence>
<dbReference type="Pfam" id="PF23500">
    <property type="entry name" value="DUF7133"/>
    <property type="match status" value="1"/>
</dbReference>
<dbReference type="SUPFAM" id="SSF46626">
    <property type="entry name" value="Cytochrome c"/>
    <property type="match status" value="1"/>
</dbReference>
<evidence type="ECO:0000256" key="1">
    <source>
        <dbReference type="ARBA" id="ARBA00022617"/>
    </source>
</evidence>
<dbReference type="Gene3D" id="1.10.760.10">
    <property type="entry name" value="Cytochrome c-like domain"/>
    <property type="match status" value="1"/>
</dbReference>
<dbReference type="InterPro" id="IPR055557">
    <property type="entry name" value="DUF7133"/>
</dbReference>